<proteinExistence type="predicted"/>
<dbReference type="Proteomes" id="UP000790377">
    <property type="component" value="Unassembled WGS sequence"/>
</dbReference>
<evidence type="ECO:0000313" key="2">
    <source>
        <dbReference type="Proteomes" id="UP000790377"/>
    </source>
</evidence>
<comment type="caution">
    <text evidence="1">The sequence shown here is derived from an EMBL/GenBank/DDBJ whole genome shotgun (WGS) entry which is preliminary data.</text>
</comment>
<protein>
    <submittedName>
        <fullName evidence="1">Ubiquitin family-domain-containing protein</fullName>
    </submittedName>
</protein>
<name>A0ACB8ACR0_9AGAM</name>
<sequence>MTNLWLYPHCSGVACLLLAGSPTVPNTVGKQLEDGGNLSDDNIQKEYISIFVRTLTGKTLEVESSDTVDNVKAKVQDKEGVPLEQQRLIFTGKQLEDGRTLLDYIIQKESVLHLILRLRGGMRAVVGTLAGGTVTLEVDEFEPLEAGLFSYIL</sequence>
<gene>
    <name evidence="1" type="ORF">BJ138DRAFT_1151550</name>
</gene>
<keyword evidence="2" id="KW-1185">Reference proteome</keyword>
<reference evidence="1" key="1">
    <citation type="journal article" date="2021" name="New Phytol.">
        <title>Evolutionary innovations through gain and loss of genes in the ectomycorrhizal Boletales.</title>
        <authorList>
            <person name="Wu G."/>
            <person name="Miyauchi S."/>
            <person name="Morin E."/>
            <person name="Kuo A."/>
            <person name="Drula E."/>
            <person name="Varga T."/>
            <person name="Kohler A."/>
            <person name="Feng B."/>
            <person name="Cao Y."/>
            <person name="Lipzen A."/>
            <person name="Daum C."/>
            <person name="Hundley H."/>
            <person name="Pangilinan J."/>
            <person name="Johnson J."/>
            <person name="Barry K."/>
            <person name="LaButti K."/>
            <person name="Ng V."/>
            <person name="Ahrendt S."/>
            <person name="Min B."/>
            <person name="Choi I.G."/>
            <person name="Park H."/>
            <person name="Plett J.M."/>
            <person name="Magnuson J."/>
            <person name="Spatafora J.W."/>
            <person name="Nagy L.G."/>
            <person name="Henrissat B."/>
            <person name="Grigoriev I.V."/>
            <person name="Yang Z.L."/>
            <person name="Xu J."/>
            <person name="Martin F.M."/>
        </authorList>
    </citation>
    <scope>NUCLEOTIDE SEQUENCE</scope>
    <source>
        <strain evidence="1">ATCC 28755</strain>
    </source>
</reference>
<dbReference type="EMBL" id="MU267691">
    <property type="protein sequence ID" value="KAH7911039.1"/>
    <property type="molecule type" value="Genomic_DNA"/>
</dbReference>
<organism evidence="1 2">
    <name type="scientific">Hygrophoropsis aurantiaca</name>
    <dbReference type="NCBI Taxonomy" id="72124"/>
    <lineage>
        <taxon>Eukaryota</taxon>
        <taxon>Fungi</taxon>
        <taxon>Dikarya</taxon>
        <taxon>Basidiomycota</taxon>
        <taxon>Agaricomycotina</taxon>
        <taxon>Agaricomycetes</taxon>
        <taxon>Agaricomycetidae</taxon>
        <taxon>Boletales</taxon>
        <taxon>Coniophorineae</taxon>
        <taxon>Hygrophoropsidaceae</taxon>
        <taxon>Hygrophoropsis</taxon>
    </lineage>
</organism>
<accession>A0ACB8ACR0</accession>
<evidence type="ECO:0000313" key="1">
    <source>
        <dbReference type="EMBL" id="KAH7911039.1"/>
    </source>
</evidence>